<accession>A0A1H5I5D6</accession>
<evidence type="ECO:0000313" key="2">
    <source>
        <dbReference type="EMBL" id="SEE35412.1"/>
    </source>
</evidence>
<feature type="transmembrane region" description="Helical" evidence="1">
    <location>
        <begin position="30"/>
        <end position="50"/>
    </location>
</feature>
<keyword evidence="1" id="KW-0812">Transmembrane</keyword>
<dbReference type="EMBL" id="FNUA01000002">
    <property type="protein sequence ID" value="SEE35412.1"/>
    <property type="molecule type" value="Genomic_DNA"/>
</dbReference>
<name>A0A1H5I5D6_9PSED</name>
<keyword evidence="1" id="KW-0472">Membrane</keyword>
<evidence type="ECO:0000256" key="1">
    <source>
        <dbReference type="SAM" id="Phobius"/>
    </source>
</evidence>
<sequence length="69" mass="7738">MKEFSILLCSTFLYVFSFNCVGVNAGLQKYGVIACQLCLLAVVAFGRAMYFDCYLFAIMDITDAPHNYC</sequence>
<dbReference type="Proteomes" id="UP000199129">
    <property type="component" value="Unassembled WGS sequence"/>
</dbReference>
<evidence type="ECO:0000313" key="3">
    <source>
        <dbReference type="Proteomes" id="UP000199129"/>
    </source>
</evidence>
<gene>
    <name evidence="2" type="ORF">SAMN04490198_1194</name>
</gene>
<protein>
    <submittedName>
        <fullName evidence="2">Uncharacterized protein</fullName>
    </submittedName>
</protein>
<dbReference type="AlphaFoldDB" id="A0A1H5I5D6"/>
<proteinExistence type="predicted"/>
<keyword evidence="1" id="KW-1133">Transmembrane helix</keyword>
<organism evidence="2 3">
    <name type="scientific">Pseudomonas palleroniana</name>
    <dbReference type="NCBI Taxonomy" id="191390"/>
    <lineage>
        <taxon>Bacteria</taxon>
        <taxon>Pseudomonadati</taxon>
        <taxon>Pseudomonadota</taxon>
        <taxon>Gammaproteobacteria</taxon>
        <taxon>Pseudomonadales</taxon>
        <taxon>Pseudomonadaceae</taxon>
        <taxon>Pseudomonas</taxon>
    </lineage>
</organism>
<reference evidence="2 3" key="1">
    <citation type="submission" date="2016-10" db="EMBL/GenBank/DDBJ databases">
        <authorList>
            <person name="de Groot N.N."/>
        </authorList>
    </citation>
    <scope>NUCLEOTIDE SEQUENCE [LARGE SCALE GENOMIC DNA]</scope>
    <source>
        <strain evidence="2 3">BS3265</strain>
    </source>
</reference>